<protein>
    <submittedName>
        <fullName evidence="1">Uncharacterized protein</fullName>
    </submittedName>
</protein>
<accession>A0A9X7SIX8</accession>
<reference evidence="1 2" key="1">
    <citation type="submission" date="2018-10" db="EMBL/GenBank/DDBJ databases">
        <title>Comparative Genomics Analysis of the Streptococcus dysgalactiae subspecies dysgalactiae.</title>
        <authorList>
            <person name="Koh T.H."/>
            <person name="Abdul Rahman N."/>
            <person name="Sessions O.M."/>
        </authorList>
    </citation>
    <scope>NUCLEOTIDE SEQUENCE [LARGE SCALE GENOMIC DNA]</scope>
    <source>
        <strain evidence="1 2">DB60705-15</strain>
    </source>
</reference>
<dbReference type="Proteomes" id="UP000347383">
    <property type="component" value="Chromosome"/>
</dbReference>
<proteinExistence type="predicted"/>
<organism evidence="1 2">
    <name type="scientific">Streptococcus dysgalactiae subsp. dysgalactiae</name>
    <dbReference type="NCBI Taxonomy" id="99822"/>
    <lineage>
        <taxon>Bacteria</taxon>
        <taxon>Bacillati</taxon>
        <taxon>Bacillota</taxon>
        <taxon>Bacilli</taxon>
        <taxon>Lactobacillales</taxon>
        <taxon>Streptococcaceae</taxon>
        <taxon>Streptococcus</taxon>
    </lineage>
</organism>
<dbReference type="RefSeq" id="WP_003058263.1">
    <property type="nucleotide sequence ID" value="NZ_CP033164.1"/>
</dbReference>
<evidence type="ECO:0000313" key="2">
    <source>
        <dbReference type="Proteomes" id="UP000347383"/>
    </source>
</evidence>
<sequence>MKYSFIMSYLTYYLKATVSLEGNFIKVSNPNTILKVIPLGAQNRTIPVEQVSTVDDSFKLDLKSFFWGLLFALIGMNMLSDSFFGGLILGAYGILTVLSSFQTVLTLGLTSGQVHPISVAVFEKEKAMQCKEDIQALINQRYQATDVGKHTAEQTDRLIDAMTNN</sequence>
<dbReference type="EMBL" id="CP033165">
    <property type="protein sequence ID" value="QGH02811.1"/>
    <property type="molecule type" value="Genomic_DNA"/>
</dbReference>
<dbReference type="GeneID" id="83689870"/>
<dbReference type="AlphaFoldDB" id="A0A9X7SIX8"/>
<name>A0A9X7SIX8_STRDY</name>
<gene>
    <name evidence="1" type="ORF">EA457_09855</name>
</gene>
<evidence type="ECO:0000313" key="1">
    <source>
        <dbReference type="EMBL" id="QGH02811.1"/>
    </source>
</evidence>